<evidence type="ECO:0000256" key="3">
    <source>
        <dbReference type="ARBA" id="ARBA00020232"/>
    </source>
</evidence>
<evidence type="ECO:0000256" key="13">
    <source>
        <dbReference type="ARBA" id="ARBA00032642"/>
    </source>
</evidence>
<evidence type="ECO:0000256" key="7">
    <source>
        <dbReference type="ARBA" id="ARBA00022894"/>
    </source>
</evidence>
<dbReference type="PANTHER" id="PTHR11438:SF4">
    <property type="entry name" value="PROENKEPHALIN-B"/>
    <property type="match status" value="1"/>
</dbReference>
<feature type="signal peptide" evidence="16">
    <location>
        <begin position="1"/>
        <end position="20"/>
    </location>
</feature>
<keyword evidence="6 16" id="KW-0732">Signal</keyword>
<evidence type="ECO:0000256" key="9">
    <source>
        <dbReference type="ARBA" id="ARBA00023157"/>
    </source>
</evidence>
<evidence type="ECO:0000256" key="2">
    <source>
        <dbReference type="ARBA" id="ARBA00008543"/>
    </source>
</evidence>
<keyword evidence="7" id="KW-0529">Neurotransmitter</keyword>
<keyword evidence="4" id="KW-0964">Secreted</keyword>
<dbReference type="PRINTS" id="PR01028">
    <property type="entry name" value="OPIOIDPRCRSR"/>
</dbReference>
<evidence type="ECO:0000256" key="14">
    <source>
        <dbReference type="ARBA" id="ARBA00035607"/>
    </source>
</evidence>
<feature type="non-terminal residue" evidence="17">
    <location>
        <position position="1"/>
    </location>
</feature>
<keyword evidence="10" id="KW-0257">Endorphin</keyword>
<evidence type="ECO:0000256" key="5">
    <source>
        <dbReference type="ARBA" id="ARBA00022685"/>
    </source>
</evidence>
<dbReference type="InterPro" id="IPR000750">
    <property type="entry name" value="Proenkphlin_B"/>
</dbReference>
<proteinExistence type="inferred from homology"/>
<evidence type="ECO:0000256" key="16">
    <source>
        <dbReference type="SAM" id="SignalP"/>
    </source>
</evidence>
<keyword evidence="9" id="KW-1015">Disulfide bond</keyword>
<comment type="subcellular location">
    <subcellularLocation>
        <location evidence="1">Secreted</location>
    </subcellularLocation>
</comment>
<reference evidence="17" key="1">
    <citation type="journal article" date="2021" name="Cell">
        <title>Tracing the genetic footprints of vertebrate landing in non-teleost ray-finned fishes.</title>
        <authorList>
            <person name="Bi X."/>
            <person name="Wang K."/>
            <person name="Yang L."/>
            <person name="Pan H."/>
            <person name="Jiang H."/>
            <person name="Wei Q."/>
            <person name="Fang M."/>
            <person name="Yu H."/>
            <person name="Zhu C."/>
            <person name="Cai Y."/>
            <person name="He Y."/>
            <person name="Gan X."/>
            <person name="Zeng H."/>
            <person name="Yu D."/>
            <person name="Zhu Y."/>
            <person name="Jiang H."/>
            <person name="Qiu Q."/>
            <person name="Yang H."/>
            <person name="Zhang Y.E."/>
            <person name="Wang W."/>
            <person name="Zhu M."/>
            <person name="He S."/>
            <person name="Zhang G."/>
        </authorList>
    </citation>
    <scope>NUCLEOTIDE SEQUENCE</scope>
    <source>
        <strain evidence="17">Pddl_001</strain>
    </source>
</reference>
<gene>
    <name evidence="17" type="primary">Pdyn_1</name>
    <name evidence="17" type="ORF">GTO93_0019635</name>
</gene>
<dbReference type="Proteomes" id="UP001166093">
    <property type="component" value="Unassembled WGS sequence"/>
</dbReference>
<evidence type="ECO:0000256" key="12">
    <source>
        <dbReference type="ARBA" id="ARBA00032080"/>
    </source>
</evidence>
<evidence type="ECO:0000256" key="8">
    <source>
        <dbReference type="ARBA" id="ARBA00022901"/>
    </source>
</evidence>
<evidence type="ECO:0000313" key="18">
    <source>
        <dbReference type="Proteomes" id="UP001166093"/>
    </source>
</evidence>
<evidence type="ECO:0000256" key="15">
    <source>
        <dbReference type="ARBA" id="ARBA00035624"/>
    </source>
</evidence>
<feature type="non-terminal residue" evidence="17">
    <location>
        <position position="243"/>
    </location>
</feature>
<comment type="function">
    <text evidence="14">Dynorphin peptides differentially regulate the kappa opioid receptor. Dynorphin A(1-13) has a typical opioid activity, it is 700 times more potent than Leu-enkephalin.</text>
</comment>
<accession>A0ABS2Y4N8</accession>
<dbReference type="Pfam" id="PF01160">
    <property type="entry name" value="Opiods_neuropep"/>
    <property type="match status" value="1"/>
</dbReference>
<comment type="function">
    <text evidence="11">Leu-enkephalins compete with and mimic the effects of opiate drugs. They play a role in a number of physiologic functions, including pain perception and responses to stress.</text>
</comment>
<dbReference type="InterPro" id="IPR006024">
    <property type="entry name" value="Opioid_neupept"/>
</dbReference>
<evidence type="ECO:0000256" key="6">
    <source>
        <dbReference type="ARBA" id="ARBA00022729"/>
    </source>
</evidence>
<keyword evidence="8" id="KW-0555">Opioid peptide</keyword>
<feature type="chain" id="PRO_5045481035" description="Proenkephalin-B" evidence="16">
    <location>
        <begin position="21"/>
        <end position="243"/>
    </location>
</feature>
<organism evidence="17 18">
    <name type="scientific">Polyodon spathula</name>
    <name type="common">North American paddlefish</name>
    <name type="synonym">Squalus spathula</name>
    <dbReference type="NCBI Taxonomy" id="7913"/>
    <lineage>
        <taxon>Eukaryota</taxon>
        <taxon>Metazoa</taxon>
        <taxon>Chordata</taxon>
        <taxon>Craniata</taxon>
        <taxon>Vertebrata</taxon>
        <taxon>Euteleostomi</taxon>
        <taxon>Actinopterygii</taxon>
        <taxon>Chondrostei</taxon>
        <taxon>Acipenseriformes</taxon>
        <taxon>Polyodontidae</taxon>
        <taxon>Polyodon</taxon>
    </lineage>
</organism>
<evidence type="ECO:0000313" key="17">
    <source>
        <dbReference type="EMBL" id="MBN3281641.1"/>
    </source>
</evidence>
<evidence type="ECO:0000256" key="10">
    <source>
        <dbReference type="ARBA" id="ARBA00023205"/>
    </source>
</evidence>
<evidence type="ECO:0000256" key="11">
    <source>
        <dbReference type="ARBA" id="ARBA00024913"/>
    </source>
</evidence>
<name>A0ABS2Y4N8_POLSP</name>
<protein>
    <recommendedName>
        <fullName evidence="3">Proenkephalin-B</fullName>
    </recommendedName>
    <alternativeName>
        <fullName evidence="13">Beta-neoendorphin-dynorphin</fullName>
    </alternativeName>
    <alternativeName>
        <fullName evidence="12">Preprodynorphin</fullName>
    </alternativeName>
</protein>
<keyword evidence="18" id="KW-1185">Reference proteome</keyword>
<comment type="similarity">
    <text evidence="2">Belongs to the opioid neuropeptide precursor family.</text>
</comment>
<evidence type="ECO:0000256" key="4">
    <source>
        <dbReference type="ARBA" id="ARBA00022525"/>
    </source>
</evidence>
<dbReference type="PRINTS" id="PR01030">
    <property type="entry name" value="PENKBPRCRSR"/>
</dbReference>
<dbReference type="EMBL" id="JAAWVQ010110642">
    <property type="protein sequence ID" value="MBN3281641.1"/>
    <property type="molecule type" value="Genomic_DNA"/>
</dbReference>
<keyword evidence="5" id="KW-0165">Cleavage on pair of basic residues</keyword>
<comment type="function">
    <text evidence="15">Leumorphin has a typical opioid activity and may have anti-apoptotic effect.</text>
</comment>
<sequence>RMEWHVLMLALYLSLPSSIQDDCSLQCVKCAQQSQNEVTQINSLVCTLECEGALSSSTELQKCEKVLQMYSARLFAVNDKAKTEKEDQPGEPPFSNPVKRYGGFLKKVDKSKYNSSPEQNSNIKSLLAKKYLYLLRKFGERDIPDMLQGTKVRGGALENEDVVFEDATTVNKVKRYEGFLRKFGPKRSLESGKESSEKELQKRYGGFMRRVRPKLKWDNQKRYGGFLRRHFKKSVQSDDEPGL</sequence>
<dbReference type="PANTHER" id="PTHR11438">
    <property type="entry name" value="PROENKEPHALIN"/>
    <property type="match status" value="1"/>
</dbReference>
<evidence type="ECO:0000256" key="1">
    <source>
        <dbReference type="ARBA" id="ARBA00004613"/>
    </source>
</evidence>
<comment type="caution">
    <text evidence="17">The sequence shown here is derived from an EMBL/GenBank/DDBJ whole genome shotgun (WGS) entry which is preliminary data.</text>
</comment>